<dbReference type="Proteomes" id="UP000017248">
    <property type="component" value="Unassembled WGS sequence"/>
</dbReference>
<protein>
    <submittedName>
        <fullName evidence="1">Uncharacterized protein</fullName>
    </submittedName>
</protein>
<evidence type="ECO:0000313" key="2">
    <source>
        <dbReference type="Proteomes" id="UP000017248"/>
    </source>
</evidence>
<keyword evidence="2" id="KW-1185">Reference proteome</keyword>
<dbReference type="AlphaFoldDB" id="U6F4R3"/>
<evidence type="ECO:0000313" key="1">
    <source>
        <dbReference type="EMBL" id="CDI57595.1"/>
    </source>
</evidence>
<dbReference type="HOGENOM" id="CLU_3433045_0_0_9"/>
<organism evidence="1 2">
    <name type="scientific">Lactobacillus helveticus CIRM-BIA 951</name>
    <dbReference type="NCBI Taxonomy" id="1226334"/>
    <lineage>
        <taxon>Bacteria</taxon>
        <taxon>Bacillati</taxon>
        <taxon>Bacillota</taxon>
        <taxon>Bacilli</taxon>
        <taxon>Lactobacillales</taxon>
        <taxon>Lactobacillaceae</taxon>
        <taxon>Lactobacillus</taxon>
    </lineage>
</organism>
<comment type="caution">
    <text evidence="1">The sequence shown here is derived from an EMBL/GenBank/DDBJ whole genome shotgun (WGS) entry which is preliminary data.</text>
</comment>
<sequence length="16" mass="2113">MAKNEEEVKKQFIWFW</sequence>
<gene>
    <name evidence="1" type="ORF">LHCIRMBIA951_00034</name>
</gene>
<dbReference type="EMBL" id="CBUK010000019">
    <property type="protein sequence ID" value="CDI57595.1"/>
    <property type="molecule type" value="Genomic_DNA"/>
</dbReference>
<proteinExistence type="predicted"/>
<reference evidence="1" key="1">
    <citation type="submission" date="2013-09" db="EMBL/GenBank/DDBJ databases">
        <title>Draft Genome Sequence of five Lactobacillus helveticus strains CIRM-BIA 101T, 103, 104, 951 and 953 isolated from milk product.</title>
        <authorList>
            <person name="Valence F."/>
            <person name="Chuat V."/>
            <person name="Ma L."/>
            <person name="Creno S."/>
            <person name="Falentin H."/>
            <person name="Lortal S."/>
            <person name="Bizet C."/>
            <person name="Clermont D."/>
            <person name="Loux V."/>
            <person name="Bouchier C."/>
            <person name="Cousin S."/>
        </authorList>
    </citation>
    <scope>NUCLEOTIDE SEQUENCE [LARGE SCALE GENOMIC DNA]</scope>
    <source>
        <strain evidence="1">CIRM-BIA 951</strain>
    </source>
</reference>
<accession>U6F4R3</accession>
<name>U6F4R3_LACHE</name>